<sequence length="223" mass="25795">MALFLTAFASSAKRNARGLMAHLSTVNPGSIPRFEVFSGWTPSHMHSIIVRYFGIKTPLENSFSQYPDSQPEPSNSPVVEFDRLCKAYHWKRKDPKREAAREKFHFAMKKEFDHLYGSDEKDINNWLKLCFVLRIDPTPDTLQKCRTAVRSKHVNLVDLVHGSKKEVQIFETEKELSKYTIATKKIFPKEDAKDGDVLRDLRRQIFAPREGTNSSRKNKGPRR</sequence>
<dbReference type="EMBL" id="JAKELL010000012">
    <property type="protein sequence ID" value="KAH8995429.1"/>
    <property type="molecule type" value="Genomic_DNA"/>
</dbReference>
<feature type="region of interest" description="Disordered" evidence="1">
    <location>
        <begin position="203"/>
        <end position="223"/>
    </location>
</feature>
<evidence type="ECO:0000313" key="3">
    <source>
        <dbReference type="Proteomes" id="UP001201163"/>
    </source>
</evidence>
<dbReference type="PANTHER" id="PTHR38846">
    <property type="entry name" value="C3H1-TYPE DOMAIN-CONTAINING PROTEIN"/>
    <property type="match status" value="1"/>
</dbReference>
<evidence type="ECO:0000313" key="2">
    <source>
        <dbReference type="EMBL" id="KAH8995429.1"/>
    </source>
</evidence>
<dbReference type="Proteomes" id="UP001201163">
    <property type="component" value="Unassembled WGS sequence"/>
</dbReference>
<proteinExistence type="predicted"/>
<keyword evidence="3" id="KW-1185">Reference proteome</keyword>
<organism evidence="2 3">
    <name type="scientific">Lactarius akahatsu</name>
    <dbReference type="NCBI Taxonomy" id="416441"/>
    <lineage>
        <taxon>Eukaryota</taxon>
        <taxon>Fungi</taxon>
        <taxon>Dikarya</taxon>
        <taxon>Basidiomycota</taxon>
        <taxon>Agaricomycotina</taxon>
        <taxon>Agaricomycetes</taxon>
        <taxon>Russulales</taxon>
        <taxon>Russulaceae</taxon>
        <taxon>Lactarius</taxon>
    </lineage>
</organism>
<name>A0AAD4LLM1_9AGAM</name>
<gene>
    <name evidence="2" type="ORF">EDB92DRAFT_204477</name>
</gene>
<protein>
    <submittedName>
        <fullName evidence="2">Uncharacterized protein</fullName>
    </submittedName>
</protein>
<accession>A0AAD4LLM1</accession>
<dbReference type="PANTHER" id="PTHR38846:SF1">
    <property type="entry name" value="C3H1-TYPE DOMAIN-CONTAINING PROTEIN"/>
    <property type="match status" value="1"/>
</dbReference>
<comment type="caution">
    <text evidence="2">The sequence shown here is derived from an EMBL/GenBank/DDBJ whole genome shotgun (WGS) entry which is preliminary data.</text>
</comment>
<reference evidence="2" key="1">
    <citation type="submission" date="2022-01" db="EMBL/GenBank/DDBJ databases">
        <title>Comparative genomics reveals a dynamic genome evolution in the ectomycorrhizal milk-cap (Lactarius) mushrooms.</title>
        <authorList>
            <consortium name="DOE Joint Genome Institute"/>
            <person name="Lebreton A."/>
            <person name="Tang N."/>
            <person name="Kuo A."/>
            <person name="LaButti K."/>
            <person name="Drula E."/>
            <person name="Barry K."/>
            <person name="Clum A."/>
            <person name="Lipzen A."/>
            <person name="Mousain D."/>
            <person name="Ng V."/>
            <person name="Wang R."/>
            <person name="Wang X."/>
            <person name="Dai Y."/>
            <person name="Henrissat B."/>
            <person name="Grigoriev I.V."/>
            <person name="Guerin-Laguette A."/>
            <person name="Yu F."/>
            <person name="Martin F.M."/>
        </authorList>
    </citation>
    <scope>NUCLEOTIDE SEQUENCE</scope>
    <source>
        <strain evidence="2">QP</strain>
    </source>
</reference>
<dbReference type="AlphaFoldDB" id="A0AAD4LLM1"/>
<evidence type="ECO:0000256" key="1">
    <source>
        <dbReference type="SAM" id="MobiDB-lite"/>
    </source>
</evidence>